<proteinExistence type="predicted"/>
<feature type="compositionally biased region" description="Polar residues" evidence="1">
    <location>
        <begin position="849"/>
        <end position="862"/>
    </location>
</feature>
<dbReference type="InterPro" id="IPR009590">
    <property type="entry name" value="Gp5_OB_N"/>
</dbReference>
<accession>A0A6J5KU75</accession>
<dbReference type="Gene3D" id="3.30.1380.10">
    <property type="match status" value="1"/>
</dbReference>
<dbReference type="Gene3D" id="1.20.120.20">
    <property type="entry name" value="Apolipoprotein"/>
    <property type="match status" value="1"/>
</dbReference>
<feature type="region of interest" description="Disordered" evidence="1">
    <location>
        <begin position="91"/>
        <end position="147"/>
    </location>
</feature>
<evidence type="ECO:0000256" key="1">
    <source>
        <dbReference type="SAM" id="MobiDB-lite"/>
    </source>
</evidence>
<feature type="region of interest" description="Disordered" evidence="1">
    <location>
        <begin position="544"/>
        <end position="584"/>
    </location>
</feature>
<dbReference type="EMBL" id="LR796186">
    <property type="protein sequence ID" value="CAB4125491.1"/>
    <property type="molecule type" value="Genomic_DNA"/>
</dbReference>
<feature type="compositionally biased region" description="Low complexity" evidence="1">
    <location>
        <begin position="126"/>
        <end position="144"/>
    </location>
</feature>
<dbReference type="SUPFAM" id="SSF69349">
    <property type="entry name" value="Phage fibre proteins"/>
    <property type="match status" value="1"/>
</dbReference>
<feature type="compositionally biased region" description="Polar residues" evidence="1">
    <location>
        <begin position="113"/>
        <end position="125"/>
    </location>
</feature>
<dbReference type="Gene3D" id="3.10.450.190">
    <property type="match status" value="1"/>
</dbReference>
<reference evidence="3" key="1">
    <citation type="submission" date="2020-04" db="EMBL/GenBank/DDBJ databases">
        <authorList>
            <person name="Chiriac C."/>
            <person name="Salcher M."/>
            <person name="Ghai R."/>
            <person name="Kavagutti S V."/>
        </authorList>
    </citation>
    <scope>NUCLEOTIDE SEQUENCE</scope>
</reference>
<feature type="region of interest" description="Disordered" evidence="1">
    <location>
        <begin position="366"/>
        <end position="385"/>
    </location>
</feature>
<dbReference type="InterPro" id="IPR009045">
    <property type="entry name" value="Zn_M74/Hedgehog-like"/>
</dbReference>
<feature type="region of interest" description="Disordered" evidence="1">
    <location>
        <begin position="849"/>
        <end position="886"/>
    </location>
</feature>
<gene>
    <name evidence="3" type="ORF">UFOVP58_152</name>
</gene>
<organism evidence="3">
    <name type="scientific">uncultured Caudovirales phage</name>
    <dbReference type="NCBI Taxonomy" id="2100421"/>
    <lineage>
        <taxon>Viruses</taxon>
        <taxon>Duplodnaviria</taxon>
        <taxon>Heunggongvirae</taxon>
        <taxon>Uroviricota</taxon>
        <taxon>Caudoviricetes</taxon>
        <taxon>Peduoviridae</taxon>
        <taxon>Maltschvirus</taxon>
        <taxon>Maltschvirus maltsch</taxon>
    </lineage>
</organism>
<sequence>MEMKLYTGCVEDRFDPLKLGRCKVRVVGLHTDDKTELPTKDLPWAFPVLPITEARVSGIGQSPLGPVEGTWILIVFRDDDLQQPIMLGTLGGVPQTDDSTGEVKIKEVEPSGATVSTSSDSNTDQSEPATASTTAETTTTPAEAVTEKGKIVGPLAGLIAKGESGSAGYNAFNRGSNAPKGTGSVGGQKLDLVNTPIKDIMAKQALPSGSADKLFAVGKYQCIPDTLKAACTALNIDINSNFTETTQDIICQEYLVARKRPPLVAYYKGSDKNDETLLKNAGKALAAEFASIEDPYFPGFPYGGEQGTYYRVGKNKVHTTWATIKPMLIAEWEFRNGSTPSATATIADGHKVEKGSDYQGVAKAIPEDTSLSTPPSKDSKVTPIKGLLPTKSSSGGLFGIGGQYAGVVSSIADKTGLSGIVSEVTSEVTGAISTITKEVNGVVTSVTADINSAISDVTSEVSSVLSGLGNSIGEVATSLGLKDFAGSLSDLATELGLPNASPAAITAELTKLAGTTAGQAQAILNKVVPTDSISAKALPIGAKNPDGTISNGTGVNPTKGFQDPNGTYPKNKDEPDTNRLATNNNIGPTIVLQKEAAMKSGIKVANGGTWDQSPVPYNAQYPFNHVKQTESGHVMEFDDTKGSERVHIYHKAGSFIEWDANGTQVNRIVGDGFEIYERNGYVYVKGALNVTVDGAMNLRTDNVFNLEVSGAANINIYNNANVNISGDTNLAVGGVFNLKANKINIESAGEFNIKAATGLNVQSGADLNIKSGATTYIDTVANFNMLAGGSAFLQTTEDINFKSAGKLFLDGSALNMKSSGLVNLQSASKMSIKSTGILALDASVIDMQDGNSSSADNASEAQTAKAAGQADIELPIETRGGSGAVSMPALSVPTRSSETSFETPTSGGAASTYIANRVSNNETSTTAIAQPKVVTETAAPKGSSGGAVATDDTAIKNMDSGQFTAGMKLSKNFTLGDLTKGGVRIPKVTYNLPSRQGGPKDITITPQQIVANLKALCENVLEPIAEKYGKDSFVISSGFRRGSTGPNDAGDLGFRDKAGNVIPEWGDHVTGCAVDISFKAGKAKTFEVVKELPTLLKSWNQIIMEYDKGGASYWFHVAYKQSGNAGHCFTMNSHAIYAGTFPNKGFVLV</sequence>
<evidence type="ECO:0000313" key="3">
    <source>
        <dbReference type="EMBL" id="CAB4125491.1"/>
    </source>
</evidence>
<dbReference type="Gene3D" id="2.40.50.260">
    <property type="entry name" value="Nucleic acid-binding protein domain"/>
    <property type="match status" value="1"/>
</dbReference>
<dbReference type="Gene3D" id="1.10.530.10">
    <property type="match status" value="1"/>
</dbReference>
<feature type="compositionally biased region" description="Polar residues" evidence="1">
    <location>
        <begin position="547"/>
        <end position="556"/>
    </location>
</feature>
<protein>
    <submittedName>
        <fullName evidence="3">Protein Gp5, N-terminal OB-fold domain containing protein</fullName>
    </submittedName>
</protein>
<evidence type="ECO:0000259" key="2">
    <source>
        <dbReference type="Pfam" id="PF06714"/>
    </source>
</evidence>
<dbReference type="SUPFAM" id="SSF69255">
    <property type="entry name" value="gp5 N-terminal domain-like"/>
    <property type="match status" value="1"/>
</dbReference>
<name>A0A6J5KU75_9CAUD</name>
<dbReference type="Pfam" id="PF06714">
    <property type="entry name" value="Gp5_OB"/>
    <property type="match status" value="1"/>
</dbReference>
<feature type="domain" description="Protein Gp5 N-terminal OB-fold" evidence="2">
    <location>
        <begin position="32"/>
        <end position="96"/>
    </location>
</feature>